<dbReference type="Ensembl" id="ENSBGRT00000023986.1">
    <property type="protein sequence ID" value="ENSBGRP00000020751.1"/>
    <property type="gene ID" value="ENSBGRG00000013109.1"/>
</dbReference>
<evidence type="ECO:0000313" key="3">
    <source>
        <dbReference type="Proteomes" id="UP000694520"/>
    </source>
</evidence>
<feature type="transmembrane region" description="Helical" evidence="1">
    <location>
        <begin position="16"/>
        <end position="34"/>
    </location>
</feature>
<protein>
    <submittedName>
        <fullName evidence="2">Uncharacterized protein</fullName>
    </submittedName>
</protein>
<dbReference type="PANTHER" id="PTHR35157">
    <property type="entry name" value="PROTEIN FAM209A"/>
    <property type="match status" value="1"/>
</dbReference>
<keyword evidence="1" id="KW-0812">Transmembrane</keyword>
<reference evidence="2" key="3">
    <citation type="submission" date="2025-09" db="UniProtKB">
        <authorList>
            <consortium name="Ensembl"/>
        </authorList>
    </citation>
    <scope>IDENTIFICATION</scope>
</reference>
<evidence type="ECO:0000313" key="2">
    <source>
        <dbReference type="Ensembl" id="ENSBGRP00000020751.1"/>
    </source>
</evidence>
<dbReference type="AlphaFoldDB" id="A0A8B9XFP1"/>
<keyword evidence="3" id="KW-1185">Reference proteome</keyword>
<name>A0A8B9XFP1_BOSMU</name>
<dbReference type="GeneTree" id="ENSGT00390000005057"/>
<sequence>IPPSAPWCPPRSVMGFFFWSMCVSSFCAFVFYCLRDDTIELPGKVPCRRHFQIQQNLPEHDRGWLGSKLHWLFLLAVLFMIQKFPEDSDETTVQTLPALRGSSLGSSGKKNKKASPNKDYTVDTLDQLEMDLGKLVSRARNLKLTMATGSNFSLPSFEVPADTNNITIYELWGNEDVDEDSE</sequence>
<keyword evidence="1" id="KW-1133">Transmembrane helix</keyword>
<accession>A0A8B9XFP1</accession>
<dbReference type="InterPro" id="IPR027943">
    <property type="entry name" value="FAM209"/>
</dbReference>
<organism evidence="2 3">
    <name type="scientific">Bos mutus grunniens</name>
    <name type="common">Wild yak</name>
    <name type="synonym">Bos grunniens</name>
    <dbReference type="NCBI Taxonomy" id="30521"/>
    <lineage>
        <taxon>Eukaryota</taxon>
        <taxon>Metazoa</taxon>
        <taxon>Chordata</taxon>
        <taxon>Craniata</taxon>
        <taxon>Vertebrata</taxon>
        <taxon>Euteleostomi</taxon>
        <taxon>Mammalia</taxon>
        <taxon>Eutheria</taxon>
        <taxon>Laurasiatheria</taxon>
        <taxon>Artiodactyla</taxon>
        <taxon>Ruminantia</taxon>
        <taxon>Pecora</taxon>
        <taxon>Bovidae</taxon>
        <taxon>Bovinae</taxon>
        <taxon>Bos</taxon>
    </lineage>
</organism>
<dbReference type="Pfam" id="PF15206">
    <property type="entry name" value="FAM209"/>
    <property type="match status" value="1"/>
</dbReference>
<proteinExistence type="predicted"/>
<reference evidence="2" key="1">
    <citation type="submission" date="2019-05" db="EMBL/GenBank/DDBJ databases">
        <authorList>
            <person name="Zhang S."/>
            <person name="Liu J."/>
        </authorList>
    </citation>
    <scope>NUCLEOTIDE SEQUENCE [LARGE SCALE GENOMIC DNA]</scope>
</reference>
<dbReference type="PANTHER" id="PTHR35157:SF1">
    <property type="entry name" value="PROTEIN FAM209A"/>
    <property type="match status" value="1"/>
</dbReference>
<keyword evidence="1" id="KW-0472">Membrane</keyword>
<evidence type="ECO:0000256" key="1">
    <source>
        <dbReference type="SAM" id="Phobius"/>
    </source>
</evidence>
<reference evidence="2" key="2">
    <citation type="submission" date="2025-08" db="UniProtKB">
        <authorList>
            <consortium name="Ensembl"/>
        </authorList>
    </citation>
    <scope>IDENTIFICATION</scope>
</reference>
<dbReference type="Proteomes" id="UP000694520">
    <property type="component" value="Chromosome 14"/>
</dbReference>